<keyword evidence="14 18" id="KW-0830">Ubiquinone</keyword>
<keyword evidence="13 18" id="KW-0520">NAD</keyword>
<keyword evidence="10 18" id="KW-1278">Translocase</keyword>
<keyword evidence="9 18" id="KW-0999">Mitochondrion inner membrane</keyword>
<sequence>MKTSNVILLWTLMMSIIMALSSSSLFLLWMSLEINMMSFIPMMNSKNMMSINSMIMYFIIQAMASSLFIFVFSWILINHKLILNMTSLFISCSMLIKIGAAPFHIWFPQISEGVSMFSFLLLSTIQKMIPLYIISMFPSMMTFLSIFMSASIGSLGGLNQFSLRKILAFSSITHMSWMLSLTLLTCGMWIIYLLIYSIIMLLIIQIMNQFSLSIMNSMKNMYKTDLLYFILIFLSLGGLPPMMGFFMKWMALKIILMDSIILTIPLILSSLVNLYFYIRVSYPIFLKNYNLNIWNTKYMNKFNLFMILNFMTIFLIVPFL</sequence>
<dbReference type="GO" id="GO:0006120">
    <property type="term" value="P:mitochondrial electron transport, NADH to ubiquinone"/>
    <property type="evidence" value="ECO:0007669"/>
    <property type="project" value="InterPro"/>
</dbReference>
<comment type="similarity">
    <text evidence="3 18">Belongs to the complex I subunit 2 family.</text>
</comment>
<dbReference type="PRINTS" id="PR01436">
    <property type="entry name" value="NADHDHGNASE2"/>
</dbReference>
<evidence type="ECO:0000256" key="5">
    <source>
        <dbReference type="ARBA" id="ARBA00021008"/>
    </source>
</evidence>
<keyword evidence="12 18" id="KW-1133">Transmembrane helix</keyword>
<evidence type="ECO:0000313" key="20">
    <source>
        <dbReference type="EMBL" id="AHF21678.1"/>
    </source>
</evidence>
<evidence type="ECO:0000256" key="7">
    <source>
        <dbReference type="ARBA" id="ARBA00022660"/>
    </source>
</evidence>
<keyword evidence="7 18" id="KW-0679">Respiratory chain</keyword>
<dbReference type="PANTHER" id="PTHR46552">
    <property type="entry name" value="NADH-UBIQUINONE OXIDOREDUCTASE CHAIN 2"/>
    <property type="match status" value="1"/>
</dbReference>
<evidence type="ECO:0000256" key="13">
    <source>
        <dbReference type="ARBA" id="ARBA00023027"/>
    </source>
</evidence>
<proteinExistence type="inferred from homology"/>
<evidence type="ECO:0000256" key="2">
    <source>
        <dbReference type="ARBA" id="ARBA00004448"/>
    </source>
</evidence>
<dbReference type="PANTHER" id="PTHR46552:SF1">
    <property type="entry name" value="NADH-UBIQUINONE OXIDOREDUCTASE CHAIN 2"/>
    <property type="match status" value="1"/>
</dbReference>
<feature type="transmembrane region" description="Helical" evidence="18">
    <location>
        <begin position="259"/>
        <end position="278"/>
    </location>
</feature>
<protein>
    <recommendedName>
        <fullName evidence="5 18">NADH-ubiquinone oxidoreductase chain 2</fullName>
        <ecNumber evidence="4 18">7.1.1.2</ecNumber>
    </recommendedName>
</protein>
<dbReference type="AlphaFoldDB" id="W0FDJ5"/>
<comment type="function">
    <text evidence="1">Core subunit of the mitochondrial membrane respiratory chain NADH dehydrogenase (Complex I) that is believed to belong to the minimal assembly required for catalysis. Complex I functions in the transfer of electrons from NADH to the respiratory chain. The immediate electron acceptor for the enzyme is believed to be ubiquinone.</text>
</comment>
<name>W0FDJ5_ORNBR</name>
<dbReference type="InterPro" id="IPR003917">
    <property type="entry name" value="NADH_UbQ_OxRdtase_chain2"/>
</dbReference>
<comment type="subcellular location">
    <subcellularLocation>
        <location evidence="2 18">Mitochondrion inner membrane</location>
        <topology evidence="2 18">Multi-pass membrane protein</topology>
    </subcellularLocation>
</comment>
<feature type="transmembrane region" description="Helical" evidence="18">
    <location>
        <begin position="179"/>
        <end position="206"/>
    </location>
</feature>
<dbReference type="InterPro" id="IPR001750">
    <property type="entry name" value="ND/Mrp_TM"/>
</dbReference>
<feature type="domain" description="NADH:quinone oxidoreductase/Mrp antiporter transmembrane" evidence="19">
    <location>
        <begin position="22"/>
        <end position="266"/>
    </location>
</feature>
<dbReference type="GO" id="GO:0005743">
    <property type="term" value="C:mitochondrial inner membrane"/>
    <property type="evidence" value="ECO:0007669"/>
    <property type="project" value="UniProtKB-SubCell"/>
</dbReference>
<accession>W0FDJ5</accession>
<keyword evidence="6" id="KW-0813">Transport</keyword>
<feature type="transmembrane region" description="Helical" evidence="18">
    <location>
        <begin position="226"/>
        <end position="247"/>
    </location>
</feature>
<keyword evidence="15 18" id="KW-0496">Mitochondrion</keyword>
<dbReference type="GO" id="GO:0008137">
    <property type="term" value="F:NADH dehydrogenase (ubiquinone) activity"/>
    <property type="evidence" value="ECO:0007669"/>
    <property type="project" value="UniProtKB-EC"/>
</dbReference>
<evidence type="ECO:0000256" key="3">
    <source>
        <dbReference type="ARBA" id="ARBA00007012"/>
    </source>
</evidence>
<comment type="function">
    <text evidence="18">Core subunit of the mitochondrial membrane respiratory chain NADH dehydrogenase (Complex I) which catalyzes electron transfer from NADH through the respiratory chain, using ubiquinone as an electron acceptor. Essential for the catalytic activity and assembly of complex I.</text>
</comment>
<evidence type="ECO:0000256" key="17">
    <source>
        <dbReference type="ARBA" id="ARBA00049551"/>
    </source>
</evidence>
<feature type="transmembrane region" description="Helical" evidence="18">
    <location>
        <begin position="88"/>
        <end position="107"/>
    </location>
</feature>
<feature type="transmembrane region" description="Helical" evidence="18">
    <location>
        <begin position="140"/>
        <end position="158"/>
    </location>
</feature>
<evidence type="ECO:0000256" key="8">
    <source>
        <dbReference type="ARBA" id="ARBA00022692"/>
    </source>
</evidence>
<dbReference type="Pfam" id="PF00361">
    <property type="entry name" value="Proton_antipo_M"/>
    <property type="match status" value="1"/>
</dbReference>
<evidence type="ECO:0000256" key="4">
    <source>
        <dbReference type="ARBA" id="ARBA00012944"/>
    </source>
</evidence>
<comment type="catalytic activity">
    <reaction evidence="17 18">
        <text>a ubiquinone + NADH + 5 H(+)(in) = a ubiquinol + NAD(+) + 4 H(+)(out)</text>
        <dbReference type="Rhea" id="RHEA:29091"/>
        <dbReference type="Rhea" id="RHEA-COMP:9565"/>
        <dbReference type="Rhea" id="RHEA-COMP:9566"/>
        <dbReference type="ChEBI" id="CHEBI:15378"/>
        <dbReference type="ChEBI" id="CHEBI:16389"/>
        <dbReference type="ChEBI" id="CHEBI:17976"/>
        <dbReference type="ChEBI" id="CHEBI:57540"/>
        <dbReference type="ChEBI" id="CHEBI:57945"/>
        <dbReference type="EC" id="7.1.1.2"/>
    </reaction>
</comment>
<gene>
    <name evidence="20" type="primary">NAD2</name>
</gene>
<dbReference type="EMBL" id="KC769593">
    <property type="protein sequence ID" value="AHF21678.1"/>
    <property type="molecule type" value="Genomic_DNA"/>
</dbReference>
<evidence type="ECO:0000256" key="11">
    <source>
        <dbReference type="ARBA" id="ARBA00022982"/>
    </source>
</evidence>
<evidence type="ECO:0000256" key="15">
    <source>
        <dbReference type="ARBA" id="ARBA00023128"/>
    </source>
</evidence>
<geneLocation type="mitochondrion" evidence="20"/>
<dbReference type="EC" id="7.1.1.2" evidence="4 18"/>
<evidence type="ECO:0000256" key="16">
    <source>
        <dbReference type="ARBA" id="ARBA00023136"/>
    </source>
</evidence>
<keyword evidence="16 18" id="KW-0472">Membrane</keyword>
<reference evidence="20" key="1">
    <citation type="journal article" date="2014" name="Ticks Tick Borne Dis.">
        <title>Molecular phylogeny of soft ticks (Ixodida: Argasidae) inferred from mitochondrial genome and nuclear rRNA sequences.</title>
        <authorList>
            <person name="Burger T.D."/>
            <person name="Shao R."/>
            <person name="Labruna M.B."/>
            <person name="Barker S.C."/>
        </authorList>
    </citation>
    <scope>NUCLEOTIDE SEQUENCE</scope>
</reference>
<evidence type="ECO:0000256" key="14">
    <source>
        <dbReference type="ARBA" id="ARBA00023075"/>
    </source>
</evidence>
<evidence type="ECO:0000256" key="6">
    <source>
        <dbReference type="ARBA" id="ARBA00022448"/>
    </source>
</evidence>
<evidence type="ECO:0000256" key="1">
    <source>
        <dbReference type="ARBA" id="ARBA00003257"/>
    </source>
</evidence>
<feature type="transmembrane region" description="Helical" evidence="18">
    <location>
        <begin position="6"/>
        <end position="30"/>
    </location>
</feature>
<evidence type="ECO:0000256" key="12">
    <source>
        <dbReference type="ARBA" id="ARBA00022989"/>
    </source>
</evidence>
<feature type="transmembrane region" description="Helical" evidence="18">
    <location>
        <begin position="114"/>
        <end position="134"/>
    </location>
</feature>
<organism evidence="20">
    <name type="scientific">Ornithodoros brasiliensis</name>
    <name type="common">Mouro tick</name>
    <dbReference type="NCBI Taxonomy" id="888526"/>
    <lineage>
        <taxon>Eukaryota</taxon>
        <taxon>Metazoa</taxon>
        <taxon>Ecdysozoa</taxon>
        <taxon>Arthropoda</taxon>
        <taxon>Chelicerata</taxon>
        <taxon>Arachnida</taxon>
        <taxon>Acari</taxon>
        <taxon>Parasitiformes</taxon>
        <taxon>Ixodida</taxon>
        <taxon>Ixodoidea</taxon>
        <taxon>Argasidae</taxon>
        <taxon>Ornithodorinae</taxon>
        <taxon>Ornithodoros</taxon>
    </lineage>
</organism>
<evidence type="ECO:0000256" key="9">
    <source>
        <dbReference type="ARBA" id="ARBA00022792"/>
    </source>
</evidence>
<feature type="transmembrane region" description="Helical" evidence="18">
    <location>
        <begin position="51"/>
        <end position="76"/>
    </location>
</feature>
<evidence type="ECO:0000256" key="18">
    <source>
        <dbReference type="RuleBase" id="RU003403"/>
    </source>
</evidence>
<evidence type="ECO:0000259" key="19">
    <source>
        <dbReference type="Pfam" id="PF00361"/>
    </source>
</evidence>
<evidence type="ECO:0000256" key="10">
    <source>
        <dbReference type="ARBA" id="ARBA00022967"/>
    </source>
</evidence>
<feature type="transmembrane region" description="Helical" evidence="18">
    <location>
        <begin position="298"/>
        <end position="319"/>
    </location>
</feature>
<keyword evidence="11 18" id="KW-0249">Electron transport</keyword>
<keyword evidence="8 18" id="KW-0812">Transmembrane</keyword>
<dbReference type="InterPro" id="IPR050175">
    <property type="entry name" value="Complex_I_Subunit_2"/>
</dbReference>